<organism evidence="2 3">
    <name type="scientific">Sphingopyxis macrogoltabida</name>
    <name type="common">Sphingomonas macrogoltabidus</name>
    <dbReference type="NCBI Taxonomy" id="33050"/>
    <lineage>
        <taxon>Bacteria</taxon>
        <taxon>Pseudomonadati</taxon>
        <taxon>Pseudomonadota</taxon>
        <taxon>Alphaproteobacteria</taxon>
        <taxon>Sphingomonadales</taxon>
        <taxon>Sphingomonadaceae</taxon>
        <taxon>Sphingopyxis</taxon>
    </lineage>
</organism>
<feature type="transmembrane region" description="Helical" evidence="1">
    <location>
        <begin position="6"/>
        <end position="22"/>
    </location>
</feature>
<proteinExistence type="predicted"/>
<reference evidence="2 3" key="1">
    <citation type="submission" date="2017-08" db="EMBL/GenBank/DDBJ databases">
        <title>Infants hospitalized years apart are colonized by the same room-sourced microbial strains.</title>
        <authorList>
            <person name="Brooks B."/>
            <person name="Olm M.R."/>
            <person name="Firek B.A."/>
            <person name="Baker R."/>
            <person name="Thomas B.C."/>
            <person name="Morowitz M.J."/>
            <person name="Banfield J.F."/>
        </authorList>
    </citation>
    <scope>NUCLEOTIDE SEQUENCE [LARGE SCALE GENOMIC DNA]</scope>
    <source>
        <strain evidence="2">S2_005_003_R2_47</strain>
    </source>
</reference>
<sequence>MDAAWGWPGFLVTLSLFCKAAWSDVRFRPARNAKIIRKYYAHEDFALSQSNAAAAYLTLLQTTRRAPRPASCRSTIMQDLIWVGIILALVAASLGYARLCDDA</sequence>
<name>A0A2W5MY18_SPHMC</name>
<keyword evidence="1" id="KW-0812">Transmembrane</keyword>
<keyword evidence="1" id="KW-0472">Membrane</keyword>
<gene>
    <name evidence="2" type="ORF">DI569_07805</name>
</gene>
<evidence type="ECO:0000256" key="1">
    <source>
        <dbReference type="SAM" id="Phobius"/>
    </source>
</evidence>
<evidence type="ECO:0000313" key="3">
    <source>
        <dbReference type="Proteomes" id="UP000248597"/>
    </source>
</evidence>
<dbReference type="AlphaFoldDB" id="A0A2W5MY18"/>
<protein>
    <submittedName>
        <fullName evidence="2">Uncharacterized protein</fullName>
    </submittedName>
</protein>
<dbReference type="EMBL" id="QFPJ01000013">
    <property type="protein sequence ID" value="PZQ22623.1"/>
    <property type="molecule type" value="Genomic_DNA"/>
</dbReference>
<keyword evidence="1" id="KW-1133">Transmembrane helix</keyword>
<accession>A0A2W5MY18</accession>
<comment type="caution">
    <text evidence="2">The sequence shown here is derived from an EMBL/GenBank/DDBJ whole genome shotgun (WGS) entry which is preliminary data.</text>
</comment>
<dbReference type="Proteomes" id="UP000248597">
    <property type="component" value="Unassembled WGS sequence"/>
</dbReference>
<feature type="transmembrane region" description="Helical" evidence="1">
    <location>
        <begin position="80"/>
        <end position="99"/>
    </location>
</feature>
<evidence type="ECO:0000313" key="2">
    <source>
        <dbReference type="EMBL" id="PZQ22623.1"/>
    </source>
</evidence>